<feature type="compositionally biased region" description="Pro residues" evidence="6">
    <location>
        <begin position="402"/>
        <end position="417"/>
    </location>
</feature>
<dbReference type="GO" id="GO:0034045">
    <property type="term" value="C:phagophore assembly site membrane"/>
    <property type="evidence" value="ECO:0007669"/>
    <property type="project" value="TreeGrafter"/>
</dbReference>
<protein>
    <submittedName>
        <fullName evidence="8">Serine/threonine-protein kinase ulk2</fullName>
        <ecNumber evidence="8">2.7.11.1</ecNumber>
    </submittedName>
</protein>
<dbReference type="FunFam" id="1.10.510.10:FF:000493">
    <property type="entry name" value="serine/threonine-protein kinase unc-51 isoform X2"/>
    <property type="match status" value="1"/>
</dbReference>
<dbReference type="GO" id="GO:0010506">
    <property type="term" value="P:regulation of autophagy"/>
    <property type="evidence" value="ECO:0007669"/>
    <property type="project" value="InterPro"/>
</dbReference>
<dbReference type="PANTHER" id="PTHR24348">
    <property type="entry name" value="SERINE/THREONINE-PROTEIN KINASE UNC-51-RELATED"/>
    <property type="match status" value="1"/>
</dbReference>
<keyword evidence="9" id="KW-1185">Reference proteome</keyword>
<reference evidence="8" key="1">
    <citation type="submission" date="2023-01" db="EMBL/GenBank/DDBJ databases">
        <title>Genome assembly of the deep-sea coral Lophelia pertusa.</title>
        <authorList>
            <person name="Herrera S."/>
            <person name="Cordes E."/>
        </authorList>
    </citation>
    <scope>NUCLEOTIDE SEQUENCE</scope>
    <source>
        <strain evidence="8">USNM1676648</strain>
        <tissue evidence="8">Polyp</tissue>
    </source>
</reference>
<keyword evidence="3 8" id="KW-0418">Kinase</keyword>
<proteinExistence type="predicted"/>
<feature type="compositionally biased region" description="Low complexity" evidence="6">
    <location>
        <begin position="714"/>
        <end position="732"/>
    </location>
</feature>
<dbReference type="GO" id="GO:0061709">
    <property type="term" value="P:reticulophagy"/>
    <property type="evidence" value="ECO:0007669"/>
    <property type="project" value="TreeGrafter"/>
</dbReference>
<dbReference type="PROSITE" id="PS00108">
    <property type="entry name" value="PROTEIN_KINASE_ST"/>
    <property type="match status" value="1"/>
</dbReference>
<comment type="caution">
    <text evidence="8">The sequence shown here is derived from an EMBL/GenBank/DDBJ whole genome shotgun (WGS) entry which is preliminary data.</text>
</comment>
<dbReference type="EC" id="2.7.11.1" evidence="8"/>
<dbReference type="AlphaFoldDB" id="A0A9W9ZUC0"/>
<dbReference type="GO" id="GO:0004674">
    <property type="term" value="F:protein serine/threonine kinase activity"/>
    <property type="evidence" value="ECO:0007669"/>
    <property type="project" value="UniProtKB-EC"/>
</dbReference>
<dbReference type="InterPro" id="IPR008271">
    <property type="entry name" value="Ser/Thr_kinase_AS"/>
</dbReference>
<feature type="region of interest" description="Disordered" evidence="6">
    <location>
        <begin position="383"/>
        <end position="564"/>
    </location>
</feature>
<feature type="compositionally biased region" description="Polar residues" evidence="6">
    <location>
        <begin position="498"/>
        <end position="515"/>
    </location>
</feature>
<keyword evidence="4 5" id="KW-0067">ATP-binding</keyword>
<dbReference type="GO" id="GO:0005776">
    <property type="term" value="C:autophagosome"/>
    <property type="evidence" value="ECO:0007669"/>
    <property type="project" value="TreeGrafter"/>
</dbReference>
<dbReference type="EMBL" id="MU825873">
    <property type="protein sequence ID" value="KAJ7387640.1"/>
    <property type="molecule type" value="Genomic_DNA"/>
</dbReference>
<evidence type="ECO:0000313" key="8">
    <source>
        <dbReference type="EMBL" id="KAJ7387640.1"/>
    </source>
</evidence>
<evidence type="ECO:0000256" key="4">
    <source>
        <dbReference type="ARBA" id="ARBA00022840"/>
    </source>
</evidence>
<feature type="domain" description="Protein kinase" evidence="7">
    <location>
        <begin position="10"/>
        <end position="351"/>
    </location>
</feature>
<keyword evidence="1 8" id="KW-0808">Transferase</keyword>
<evidence type="ECO:0000256" key="2">
    <source>
        <dbReference type="ARBA" id="ARBA00022741"/>
    </source>
</evidence>
<organism evidence="8 9">
    <name type="scientific">Desmophyllum pertusum</name>
    <dbReference type="NCBI Taxonomy" id="174260"/>
    <lineage>
        <taxon>Eukaryota</taxon>
        <taxon>Metazoa</taxon>
        <taxon>Cnidaria</taxon>
        <taxon>Anthozoa</taxon>
        <taxon>Hexacorallia</taxon>
        <taxon>Scleractinia</taxon>
        <taxon>Caryophylliina</taxon>
        <taxon>Caryophylliidae</taxon>
        <taxon>Desmophyllum</taxon>
    </lineage>
</organism>
<dbReference type="Gene3D" id="1.10.510.10">
    <property type="entry name" value="Transferase(Phosphotransferase) domain 1"/>
    <property type="match status" value="1"/>
</dbReference>
<dbReference type="PROSITE" id="PS00107">
    <property type="entry name" value="PROTEIN_KINASE_ATP"/>
    <property type="match status" value="1"/>
</dbReference>
<feature type="region of interest" description="Disordered" evidence="6">
    <location>
        <begin position="290"/>
        <end position="309"/>
    </location>
</feature>
<feature type="compositionally biased region" description="Polar residues" evidence="6">
    <location>
        <begin position="343"/>
        <end position="362"/>
    </location>
</feature>
<dbReference type="Gene3D" id="3.30.200.20">
    <property type="entry name" value="Phosphorylase Kinase, domain 1"/>
    <property type="match status" value="1"/>
</dbReference>
<evidence type="ECO:0000313" key="9">
    <source>
        <dbReference type="Proteomes" id="UP001163046"/>
    </source>
</evidence>
<dbReference type="InterPro" id="IPR017441">
    <property type="entry name" value="Protein_kinase_ATP_BS"/>
</dbReference>
<sequence length="796" mass="84756">MGEHVGEFVYNKKDLIGHGAFAVVFKGHHRKKEDFVVAIKVITKKNLSKTQNLLAKEIKILKELHHENVVSLFDCQETSSNVFLVMEYCNGGDLADYLREKGTLSEDTIHIFLRQIASAMCTMQSKGVVHRDLKPQNLLLHHSGMTTPSPSHIKIKIADFGFARFLPGQMMAATLCGSPMYMAPEVIMSKAYDAKADLWSVGTIVYQCLTGKAPFRCANSPQQLKKFYEKSKSISPNIPAGTSSHLKGTTGDFFAHPFLTGRVPHRACKSQDITVGFQADATPVAVPIHQRKHSGSPHGTSSPSYSPNFGAEALGDIRVDLLHRITPPYDAAGMSPQDPPTVMNINSSPRLSSQGAYPPSSTQDDELAAEGFVLVPSNPETVRFQQQRNPSDPLFPFYSQSPPRPSNSPFSPSPPLSRTPQKATFTMGSPYSTSPVSPLVHPPPYHSPASSPSSAGSPPVEIPIRRRTGTSPGPAPSSQPLSSPLPIPRSSPGGLSRQAPSRTFPSPTHHGTTATARKHRGSTPKPSVGKSPTSSPRALKGRASQENSPVAQKQVAQFSTKGSPTPLTAVAQVINKQAQGSDITAGLHHPAFAGFANTSANKGLVRVTATGTIRRALSNIEPLVARPPDSSPILTALARQSNAGMGVPITDLSEPGAEDKQIIRVHSSPAILAMGLPRKGSLLTTPGFQLGAGTSAPIFRQHSGGGYSPVRGKSPPLSSSPTGLPTIPGSPTKTSYSKEFKDPAVVLEKEMKPLKGLFSVGSSSPVTSDNIILIGSHPGRLSQNSPKNTGERTCCC</sequence>
<keyword evidence="2 5" id="KW-0547">Nucleotide-binding</keyword>
<dbReference type="GO" id="GO:0000422">
    <property type="term" value="P:autophagy of mitochondrion"/>
    <property type="evidence" value="ECO:0007669"/>
    <property type="project" value="TreeGrafter"/>
</dbReference>
<dbReference type="InterPro" id="IPR011009">
    <property type="entry name" value="Kinase-like_dom_sf"/>
</dbReference>
<dbReference type="GO" id="GO:0034727">
    <property type="term" value="P:piecemeal microautophagy of the nucleus"/>
    <property type="evidence" value="ECO:0007669"/>
    <property type="project" value="TreeGrafter"/>
</dbReference>
<feature type="compositionally biased region" description="Polar residues" evidence="6">
    <location>
        <begin position="544"/>
        <end position="564"/>
    </location>
</feature>
<feature type="compositionally biased region" description="Polar residues" evidence="6">
    <location>
        <begin position="418"/>
        <end position="436"/>
    </location>
</feature>
<feature type="region of interest" description="Disordered" evidence="6">
    <location>
        <begin position="777"/>
        <end position="796"/>
    </location>
</feature>
<dbReference type="PROSITE" id="PS50011">
    <property type="entry name" value="PROTEIN_KINASE_DOM"/>
    <property type="match status" value="1"/>
</dbReference>
<evidence type="ECO:0000256" key="3">
    <source>
        <dbReference type="ARBA" id="ARBA00022777"/>
    </source>
</evidence>
<dbReference type="GO" id="GO:0005524">
    <property type="term" value="F:ATP binding"/>
    <property type="evidence" value="ECO:0007669"/>
    <property type="project" value="UniProtKB-UniRule"/>
</dbReference>
<dbReference type="InterPro" id="IPR045269">
    <property type="entry name" value="Atg1-like"/>
</dbReference>
<dbReference type="FunFam" id="3.30.200.20:FF:000149">
    <property type="entry name" value="serine/threonine-protein kinase unc-51 isoform X1"/>
    <property type="match status" value="1"/>
</dbReference>
<dbReference type="Pfam" id="PF00069">
    <property type="entry name" value="Pkinase"/>
    <property type="match status" value="1"/>
</dbReference>
<evidence type="ECO:0000256" key="5">
    <source>
        <dbReference type="PROSITE-ProRule" id="PRU10141"/>
    </source>
</evidence>
<dbReference type="InterPro" id="IPR000719">
    <property type="entry name" value="Prot_kinase_dom"/>
</dbReference>
<dbReference type="GO" id="GO:0005829">
    <property type="term" value="C:cytosol"/>
    <property type="evidence" value="ECO:0007669"/>
    <property type="project" value="TreeGrafter"/>
</dbReference>
<evidence type="ECO:0000259" key="7">
    <source>
        <dbReference type="PROSITE" id="PS50011"/>
    </source>
</evidence>
<dbReference type="SUPFAM" id="SSF56112">
    <property type="entry name" value="Protein kinase-like (PK-like)"/>
    <property type="match status" value="1"/>
</dbReference>
<dbReference type="OrthoDB" id="346907at2759"/>
<evidence type="ECO:0000256" key="1">
    <source>
        <dbReference type="ARBA" id="ARBA00022679"/>
    </source>
</evidence>
<feature type="compositionally biased region" description="Pro residues" evidence="6">
    <location>
        <begin position="473"/>
        <end position="489"/>
    </location>
</feature>
<feature type="region of interest" description="Disordered" evidence="6">
    <location>
        <begin position="706"/>
        <end position="736"/>
    </location>
</feature>
<feature type="compositionally biased region" description="Low complexity" evidence="6">
    <location>
        <begin position="447"/>
        <end position="459"/>
    </location>
</feature>
<gene>
    <name evidence="8" type="primary">ULK2_1</name>
    <name evidence="8" type="ORF">OS493_000976</name>
</gene>
<feature type="compositionally biased region" description="Low complexity" evidence="6">
    <location>
        <begin position="296"/>
        <end position="307"/>
    </location>
</feature>
<dbReference type="PANTHER" id="PTHR24348:SF22">
    <property type="entry name" value="NON-SPECIFIC SERINE_THREONINE PROTEIN KINASE"/>
    <property type="match status" value="1"/>
</dbReference>
<accession>A0A9W9ZUC0</accession>
<dbReference type="Proteomes" id="UP001163046">
    <property type="component" value="Unassembled WGS sequence"/>
</dbReference>
<feature type="region of interest" description="Disordered" evidence="6">
    <location>
        <begin position="328"/>
        <end position="365"/>
    </location>
</feature>
<dbReference type="SMART" id="SM00220">
    <property type="entry name" value="S_TKc"/>
    <property type="match status" value="1"/>
</dbReference>
<feature type="binding site" evidence="5">
    <location>
        <position position="40"/>
    </location>
    <ligand>
        <name>ATP</name>
        <dbReference type="ChEBI" id="CHEBI:30616"/>
    </ligand>
</feature>
<evidence type="ECO:0000256" key="6">
    <source>
        <dbReference type="SAM" id="MobiDB-lite"/>
    </source>
</evidence>
<dbReference type="GO" id="GO:0042594">
    <property type="term" value="P:response to starvation"/>
    <property type="evidence" value="ECO:0007669"/>
    <property type="project" value="TreeGrafter"/>
</dbReference>
<dbReference type="GO" id="GO:0000045">
    <property type="term" value="P:autophagosome assembly"/>
    <property type="evidence" value="ECO:0007669"/>
    <property type="project" value="TreeGrafter"/>
</dbReference>
<name>A0A9W9ZUC0_9CNID</name>